<dbReference type="EMBL" id="JAPDRK010000004">
    <property type="protein sequence ID" value="KAJ9613458.1"/>
    <property type="molecule type" value="Genomic_DNA"/>
</dbReference>
<sequence length="142" mass="16191">MYVASLHVGLWTTITRANLLLMKFEKLQHRLQKYRVENVEMARECCRCVAYMSTSSFLGPYFMVFALRMCLLVLDDQAEKTWVLEKLKEFGTSKLAIAKDIPGQEDMKNTSTSNTEGRFEMALLPLPPVVCGSLETSAAEWQ</sequence>
<keyword evidence="2" id="KW-1185">Reference proteome</keyword>
<accession>A0AA39CMQ0</accession>
<dbReference type="AlphaFoldDB" id="A0AA39CMQ0"/>
<comment type="caution">
    <text evidence="1">The sequence shown here is derived from an EMBL/GenBank/DDBJ whole genome shotgun (WGS) entry which is preliminary data.</text>
</comment>
<name>A0AA39CMQ0_9EURO</name>
<protein>
    <submittedName>
        <fullName evidence="1">Uncharacterized protein</fullName>
    </submittedName>
</protein>
<gene>
    <name evidence="1" type="ORF">H2200_003400</name>
</gene>
<dbReference type="Proteomes" id="UP001172673">
    <property type="component" value="Unassembled WGS sequence"/>
</dbReference>
<organism evidence="1 2">
    <name type="scientific">Cladophialophora chaetospira</name>
    <dbReference type="NCBI Taxonomy" id="386627"/>
    <lineage>
        <taxon>Eukaryota</taxon>
        <taxon>Fungi</taxon>
        <taxon>Dikarya</taxon>
        <taxon>Ascomycota</taxon>
        <taxon>Pezizomycotina</taxon>
        <taxon>Eurotiomycetes</taxon>
        <taxon>Chaetothyriomycetidae</taxon>
        <taxon>Chaetothyriales</taxon>
        <taxon>Herpotrichiellaceae</taxon>
        <taxon>Cladophialophora</taxon>
    </lineage>
</organism>
<evidence type="ECO:0000313" key="2">
    <source>
        <dbReference type="Proteomes" id="UP001172673"/>
    </source>
</evidence>
<evidence type="ECO:0000313" key="1">
    <source>
        <dbReference type="EMBL" id="KAJ9613458.1"/>
    </source>
</evidence>
<reference evidence="1" key="1">
    <citation type="submission" date="2022-10" db="EMBL/GenBank/DDBJ databases">
        <title>Culturing micro-colonial fungi from biological soil crusts in the Mojave desert and describing Neophaeococcomyces mojavensis, and introducing the new genera and species Taxawa tesnikishii.</title>
        <authorList>
            <person name="Kurbessoian T."/>
            <person name="Stajich J.E."/>
        </authorList>
    </citation>
    <scope>NUCLEOTIDE SEQUENCE</scope>
    <source>
        <strain evidence="1">TK_41</strain>
    </source>
</reference>
<proteinExistence type="predicted"/>